<dbReference type="PANTHER" id="PTHR42789:SF1">
    <property type="entry name" value="D-ISOMER SPECIFIC 2-HYDROXYACID DEHYDROGENASE FAMILY PROTEIN (AFU_ORTHOLOGUE AFUA_6G10090)"/>
    <property type="match status" value="1"/>
</dbReference>
<dbReference type="FunFam" id="3.40.50.720:FF:000203">
    <property type="entry name" value="D-3-phosphoglycerate dehydrogenase (SerA)"/>
    <property type="match status" value="1"/>
</dbReference>
<evidence type="ECO:0000313" key="8">
    <source>
        <dbReference type="Proteomes" id="UP000650081"/>
    </source>
</evidence>
<evidence type="ECO:0000256" key="1">
    <source>
        <dbReference type="ARBA" id="ARBA00005854"/>
    </source>
</evidence>
<keyword evidence="2 4" id="KW-0560">Oxidoreductase</keyword>
<keyword evidence="8" id="KW-1185">Reference proteome</keyword>
<evidence type="ECO:0000313" key="7">
    <source>
        <dbReference type="EMBL" id="MBC6994074.1"/>
    </source>
</evidence>
<feature type="domain" description="D-isomer specific 2-hydroxyacid dehydrogenase NAD-binding" evidence="6">
    <location>
        <begin position="103"/>
        <end position="277"/>
    </location>
</feature>
<dbReference type="InterPro" id="IPR006140">
    <property type="entry name" value="D-isomer_DH_NAD-bd"/>
</dbReference>
<comment type="caution">
    <text evidence="7">The sequence shown here is derived from an EMBL/GenBank/DDBJ whole genome shotgun (WGS) entry which is preliminary data.</text>
</comment>
<organism evidence="7 8">
    <name type="scientific">Neolewinella lacunae</name>
    <dbReference type="NCBI Taxonomy" id="1517758"/>
    <lineage>
        <taxon>Bacteria</taxon>
        <taxon>Pseudomonadati</taxon>
        <taxon>Bacteroidota</taxon>
        <taxon>Saprospiria</taxon>
        <taxon>Saprospirales</taxon>
        <taxon>Lewinellaceae</taxon>
        <taxon>Neolewinella</taxon>
    </lineage>
</organism>
<dbReference type="SUPFAM" id="SSF51735">
    <property type="entry name" value="NAD(P)-binding Rossmann-fold domains"/>
    <property type="match status" value="1"/>
</dbReference>
<reference evidence="7" key="1">
    <citation type="submission" date="2020-08" db="EMBL/GenBank/DDBJ databases">
        <title>Lewinella bacteria from marine environments.</title>
        <authorList>
            <person name="Zhong Y."/>
        </authorList>
    </citation>
    <scope>NUCLEOTIDE SEQUENCE</scope>
    <source>
        <strain evidence="7">KCTC 42187</strain>
    </source>
</reference>
<evidence type="ECO:0000256" key="3">
    <source>
        <dbReference type="ARBA" id="ARBA00023027"/>
    </source>
</evidence>
<dbReference type="CDD" id="cd12173">
    <property type="entry name" value="PGDH_4"/>
    <property type="match status" value="1"/>
</dbReference>
<evidence type="ECO:0000259" key="5">
    <source>
        <dbReference type="Pfam" id="PF00389"/>
    </source>
</evidence>
<comment type="similarity">
    <text evidence="1 4">Belongs to the D-isomer specific 2-hydroxyacid dehydrogenase family.</text>
</comment>
<evidence type="ECO:0000259" key="6">
    <source>
        <dbReference type="Pfam" id="PF02826"/>
    </source>
</evidence>
<dbReference type="Gene3D" id="3.40.50.720">
    <property type="entry name" value="NAD(P)-binding Rossmann-like Domain"/>
    <property type="match status" value="2"/>
</dbReference>
<sequence length="317" mass="34046">MLLLLETVSESAELLLRQSARVVLAETPFSGPDEARRYDIEAIVTRGKGEVNAALLDLCPSLKVIARCGVGLDNIDVATATQRGIPVVNAPGVNAETVAEHTLGLMLSLQRQMFAAITATKAGNWAYRNSYAGDELRGKTLGIMGYGNIGQRVAKLATAFGMRVLHLAHPQVQAKDDGAMARDLPDLLAESDLLTIHLPLNVTTRQLLNAEMLARVKPGALLINTARGEIIDEAALLAGLQSGHLGGYAADVLTTQPPDPASPLLALPNVLITPHLASLTARTYDEMCVLTARNTLDVLHGKPIDRRFIHNLRQLNR</sequence>
<dbReference type="AlphaFoldDB" id="A0A923T805"/>
<dbReference type="GO" id="GO:0051287">
    <property type="term" value="F:NAD binding"/>
    <property type="evidence" value="ECO:0007669"/>
    <property type="project" value="InterPro"/>
</dbReference>
<dbReference type="InterPro" id="IPR006139">
    <property type="entry name" value="D-isomer_2_OHA_DH_cat_dom"/>
</dbReference>
<proteinExistence type="inferred from homology"/>
<dbReference type="RefSeq" id="WP_187466164.1">
    <property type="nucleotide sequence ID" value="NZ_JACSIT010000090.1"/>
</dbReference>
<dbReference type="EMBL" id="JACSIT010000090">
    <property type="protein sequence ID" value="MBC6994074.1"/>
    <property type="molecule type" value="Genomic_DNA"/>
</dbReference>
<accession>A0A923T805</accession>
<evidence type="ECO:0000256" key="4">
    <source>
        <dbReference type="RuleBase" id="RU003719"/>
    </source>
</evidence>
<protein>
    <submittedName>
        <fullName evidence="7">Hydroxyacid dehydrogenase</fullName>
    </submittedName>
</protein>
<gene>
    <name evidence="7" type="ORF">H9S92_07875</name>
</gene>
<feature type="domain" description="D-isomer specific 2-hydroxyacid dehydrogenase catalytic" evidence="5">
    <location>
        <begin position="37"/>
        <end position="305"/>
    </location>
</feature>
<dbReference type="InterPro" id="IPR036291">
    <property type="entry name" value="NAD(P)-bd_dom_sf"/>
</dbReference>
<dbReference type="Pfam" id="PF02826">
    <property type="entry name" value="2-Hacid_dh_C"/>
    <property type="match status" value="1"/>
</dbReference>
<dbReference type="Pfam" id="PF00389">
    <property type="entry name" value="2-Hacid_dh"/>
    <property type="match status" value="1"/>
</dbReference>
<name>A0A923T805_9BACT</name>
<dbReference type="GO" id="GO:0016616">
    <property type="term" value="F:oxidoreductase activity, acting on the CH-OH group of donors, NAD or NADP as acceptor"/>
    <property type="evidence" value="ECO:0007669"/>
    <property type="project" value="InterPro"/>
</dbReference>
<evidence type="ECO:0000256" key="2">
    <source>
        <dbReference type="ARBA" id="ARBA00023002"/>
    </source>
</evidence>
<dbReference type="PROSITE" id="PS00671">
    <property type="entry name" value="D_2_HYDROXYACID_DH_3"/>
    <property type="match status" value="1"/>
</dbReference>
<dbReference type="SUPFAM" id="SSF52283">
    <property type="entry name" value="Formate/glycerate dehydrogenase catalytic domain-like"/>
    <property type="match status" value="1"/>
</dbReference>
<dbReference type="PANTHER" id="PTHR42789">
    <property type="entry name" value="D-ISOMER SPECIFIC 2-HYDROXYACID DEHYDROGENASE FAMILY PROTEIN (AFU_ORTHOLOGUE AFUA_6G10090)"/>
    <property type="match status" value="1"/>
</dbReference>
<dbReference type="InterPro" id="IPR029753">
    <property type="entry name" value="D-isomer_DH_CS"/>
</dbReference>
<dbReference type="Proteomes" id="UP000650081">
    <property type="component" value="Unassembled WGS sequence"/>
</dbReference>
<keyword evidence="3" id="KW-0520">NAD</keyword>
<dbReference type="InterPro" id="IPR050857">
    <property type="entry name" value="D-2-hydroxyacid_DH"/>
</dbReference>